<feature type="non-terminal residue" evidence="2">
    <location>
        <position position="217"/>
    </location>
</feature>
<dbReference type="GO" id="GO:0010457">
    <property type="term" value="P:centriole-centriole cohesion"/>
    <property type="evidence" value="ECO:0007669"/>
    <property type="project" value="TreeGrafter"/>
</dbReference>
<keyword evidence="3" id="KW-1185">Reference proteome</keyword>
<evidence type="ECO:0000313" key="2">
    <source>
        <dbReference type="EMBL" id="NXT71811.1"/>
    </source>
</evidence>
<gene>
    <name evidence="2" type="primary">Cntln_1</name>
    <name evidence="2" type="ORF">CHAFRE_R02717</name>
</gene>
<dbReference type="PANTHER" id="PTHR18957">
    <property type="entry name" value="CENTLEIN"/>
    <property type="match status" value="1"/>
</dbReference>
<dbReference type="PANTHER" id="PTHR18957:SF0">
    <property type="entry name" value="CENTLEIN"/>
    <property type="match status" value="1"/>
</dbReference>
<dbReference type="GO" id="GO:0005813">
    <property type="term" value="C:centrosome"/>
    <property type="evidence" value="ECO:0007669"/>
    <property type="project" value="TreeGrafter"/>
</dbReference>
<accession>A0A7L3EUX6</accession>
<proteinExistence type="predicted"/>
<evidence type="ECO:0000256" key="1">
    <source>
        <dbReference type="SAM" id="MobiDB-lite"/>
    </source>
</evidence>
<dbReference type="EMBL" id="VZTR01031623">
    <property type="protein sequence ID" value="NXT71811.1"/>
    <property type="molecule type" value="Genomic_DNA"/>
</dbReference>
<sequence>QQEKEDLQGKLKLREHLPQTAGKSEATPAPAKNIDLEMKQLHYRHDRLSTASIPFSCILTKFSYSYMQSNFFPCRVSQLERDLTMKRHLIENLRSHLKANQENEKTSNETLESLERKVKAQAEDKKASIDSMKQRFNKSQYEQMYHKAKGDLEKKDLKLTKPESKMIETKCALTRLETAASQQLHDLAKQSTQALETLQKELLLTSGKVEKFKTFVK</sequence>
<feature type="non-terminal residue" evidence="2">
    <location>
        <position position="1"/>
    </location>
</feature>
<organism evidence="2 3">
    <name type="scientific">Chaetops frenatus</name>
    <name type="common">Rufous rock-jumper</name>
    <dbReference type="NCBI Taxonomy" id="221966"/>
    <lineage>
        <taxon>Eukaryota</taxon>
        <taxon>Metazoa</taxon>
        <taxon>Chordata</taxon>
        <taxon>Craniata</taxon>
        <taxon>Vertebrata</taxon>
        <taxon>Euteleostomi</taxon>
        <taxon>Archelosauria</taxon>
        <taxon>Archosauria</taxon>
        <taxon>Dinosauria</taxon>
        <taxon>Saurischia</taxon>
        <taxon>Theropoda</taxon>
        <taxon>Coelurosauria</taxon>
        <taxon>Aves</taxon>
        <taxon>Neognathae</taxon>
        <taxon>Neoaves</taxon>
        <taxon>Telluraves</taxon>
        <taxon>Australaves</taxon>
        <taxon>Passeriformes</taxon>
        <taxon>Picathartidae</taxon>
        <taxon>Chaetops</taxon>
    </lineage>
</organism>
<dbReference type="Proteomes" id="UP000563107">
    <property type="component" value="Unassembled WGS sequence"/>
</dbReference>
<protein>
    <submittedName>
        <fullName evidence="2">CNTLN protein</fullName>
    </submittedName>
</protein>
<dbReference type="GO" id="GO:0005814">
    <property type="term" value="C:centriole"/>
    <property type="evidence" value="ECO:0007669"/>
    <property type="project" value="TreeGrafter"/>
</dbReference>
<evidence type="ECO:0000313" key="3">
    <source>
        <dbReference type="Proteomes" id="UP000563107"/>
    </source>
</evidence>
<feature type="region of interest" description="Disordered" evidence="1">
    <location>
        <begin position="1"/>
        <end position="30"/>
    </location>
</feature>
<dbReference type="AlphaFoldDB" id="A0A7L3EUX6"/>
<dbReference type="InterPro" id="IPR038810">
    <property type="entry name" value="CNTLN"/>
</dbReference>
<name>A0A7L3EUX6_9PASS</name>
<feature type="compositionally biased region" description="Basic and acidic residues" evidence="1">
    <location>
        <begin position="1"/>
        <end position="17"/>
    </location>
</feature>
<comment type="caution">
    <text evidence="2">The sequence shown here is derived from an EMBL/GenBank/DDBJ whole genome shotgun (WGS) entry which is preliminary data.</text>
</comment>
<reference evidence="2 3" key="1">
    <citation type="submission" date="2019-09" db="EMBL/GenBank/DDBJ databases">
        <title>Bird 10,000 Genomes (B10K) Project - Family phase.</title>
        <authorList>
            <person name="Zhang G."/>
        </authorList>
    </citation>
    <scope>NUCLEOTIDE SEQUENCE [LARGE SCALE GENOMIC DNA]</scope>
    <source>
        <strain evidence="2">B10K-DU-012-41</strain>
    </source>
</reference>